<feature type="domain" description="T-cell immunomodulatory protein TIP C2" evidence="10">
    <location>
        <begin position="439"/>
        <end position="523"/>
    </location>
</feature>
<evidence type="ECO:0000256" key="4">
    <source>
        <dbReference type="ARBA" id="ARBA00022729"/>
    </source>
</evidence>
<evidence type="ECO:0000256" key="2">
    <source>
        <dbReference type="ARBA" id="ARBA00006496"/>
    </source>
</evidence>
<gene>
    <name evidence="11" type="ORF">GAYE_SCF02G2165</name>
</gene>
<comment type="subcellular location">
    <subcellularLocation>
        <location evidence="1">Membrane</location>
        <topology evidence="1">Single-pass type I membrane protein</topology>
    </subcellularLocation>
</comment>
<keyword evidence="6 8" id="KW-0472">Membrane</keyword>
<evidence type="ECO:0000256" key="7">
    <source>
        <dbReference type="ARBA" id="ARBA00023180"/>
    </source>
</evidence>
<dbReference type="InterPro" id="IPR024881">
    <property type="entry name" value="Tip"/>
</dbReference>
<dbReference type="InterPro" id="IPR028994">
    <property type="entry name" value="Integrin_alpha_N"/>
</dbReference>
<evidence type="ECO:0000313" key="11">
    <source>
        <dbReference type="EMBL" id="KAK4524266.1"/>
    </source>
</evidence>
<reference evidence="11 12" key="1">
    <citation type="submission" date="2022-07" db="EMBL/GenBank/DDBJ databases">
        <title>Genome-wide signatures of adaptation to extreme environments.</title>
        <authorList>
            <person name="Cho C.H."/>
            <person name="Yoon H.S."/>
        </authorList>
    </citation>
    <scope>NUCLEOTIDE SEQUENCE [LARGE SCALE GENOMIC DNA]</scope>
    <source>
        <strain evidence="11 12">108.79 E11</strain>
    </source>
</reference>
<dbReference type="EMBL" id="JANCYU010000022">
    <property type="protein sequence ID" value="KAK4524266.1"/>
    <property type="molecule type" value="Genomic_DNA"/>
</dbReference>
<dbReference type="AlphaFoldDB" id="A0AAV9IAH3"/>
<dbReference type="Pfam" id="PF23122">
    <property type="entry name" value="C2_ITFG1"/>
    <property type="match status" value="1"/>
</dbReference>
<name>A0AAV9IAH3_9RHOD</name>
<feature type="signal peptide" evidence="9">
    <location>
        <begin position="1"/>
        <end position="18"/>
    </location>
</feature>
<accession>A0AAV9IAH3</accession>
<evidence type="ECO:0000259" key="10">
    <source>
        <dbReference type="Pfam" id="PF23122"/>
    </source>
</evidence>
<organism evidence="11 12">
    <name type="scientific">Galdieria yellowstonensis</name>
    <dbReference type="NCBI Taxonomy" id="3028027"/>
    <lineage>
        <taxon>Eukaryota</taxon>
        <taxon>Rhodophyta</taxon>
        <taxon>Bangiophyceae</taxon>
        <taxon>Galdieriales</taxon>
        <taxon>Galdieriaceae</taxon>
        <taxon>Galdieria</taxon>
    </lineage>
</organism>
<evidence type="ECO:0000256" key="1">
    <source>
        <dbReference type="ARBA" id="ARBA00004479"/>
    </source>
</evidence>
<feature type="transmembrane region" description="Helical" evidence="8">
    <location>
        <begin position="531"/>
        <end position="554"/>
    </location>
</feature>
<evidence type="ECO:0000256" key="8">
    <source>
        <dbReference type="SAM" id="Phobius"/>
    </source>
</evidence>
<dbReference type="Gene3D" id="2.130.10.130">
    <property type="entry name" value="Integrin alpha, N-terminal"/>
    <property type="match status" value="1"/>
</dbReference>
<feature type="chain" id="PRO_5043754166" description="T-cell immunomodulatory protein TIP C2 domain-containing protein" evidence="9">
    <location>
        <begin position="19"/>
        <end position="576"/>
    </location>
</feature>
<dbReference type="Proteomes" id="UP001300502">
    <property type="component" value="Unassembled WGS sequence"/>
</dbReference>
<evidence type="ECO:0000313" key="12">
    <source>
        <dbReference type="Proteomes" id="UP001300502"/>
    </source>
</evidence>
<comment type="caution">
    <text evidence="11">The sequence shown here is derived from an EMBL/GenBank/DDBJ whole genome shotgun (WGS) entry which is preliminary data.</text>
</comment>
<dbReference type="InterPro" id="IPR057089">
    <property type="entry name" value="C2_TIP"/>
</dbReference>
<proteinExistence type="inferred from homology"/>
<keyword evidence="4 9" id="KW-0732">Signal</keyword>
<dbReference type="GO" id="GO:0005886">
    <property type="term" value="C:plasma membrane"/>
    <property type="evidence" value="ECO:0007669"/>
    <property type="project" value="TreeGrafter"/>
</dbReference>
<keyword evidence="3 8" id="KW-0812">Transmembrane</keyword>
<dbReference type="Pfam" id="PF13517">
    <property type="entry name" value="FG-GAP_3"/>
    <property type="match status" value="1"/>
</dbReference>
<evidence type="ECO:0000256" key="6">
    <source>
        <dbReference type="ARBA" id="ARBA00023136"/>
    </source>
</evidence>
<evidence type="ECO:0000256" key="5">
    <source>
        <dbReference type="ARBA" id="ARBA00022989"/>
    </source>
</evidence>
<comment type="similarity">
    <text evidence="2">Belongs to the TIP family.</text>
</comment>
<protein>
    <recommendedName>
        <fullName evidence="10">T-cell immunomodulatory protein TIP C2 domain-containing protein</fullName>
    </recommendedName>
</protein>
<dbReference type="PANTHER" id="PTHR13412:SF0">
    <property type="entry name" value="T-CELL IMMUNOMODULATORY PROTEIN"/>
    <property type="match status" value="1"/>
</dbReference>
<dbReference type="InterPro" id="IPR013517">
    <property type="entry name" value="FG-GAP"/>
</dbReference>
<keyword evidence="7" id="KW-0325">Glycoprotein</keyword>
<keyword evidence="5 8" id="KW-1133">Transmembrane helix</keyword>
<keyword evidence="12" id="KW-1185">Reference proteome</keyword>
<dbReference type="PANTHER" id="PTHR13412">
    <property type="entry name" value="T-CELL IMMUNOMODULATORY PROTEIN HOMOLOG"/>
    <property type="match status" value="1"/>
</dbReference>
<evidence type="ECO:0000256" key="9">
    <source>
        <dbReference type="SAM" id="SignalP"/>
    </source>
</evidence>
<dbReference type="SUPFAM" id="SSF69318">
    <property type="entry name" value="Integrin alpha N-terminal domain"/>
    <property type="match status" value="1"/>
</dbReference>
<sequence>MLLLWTCMLLFVCPLAQCLSTETREIVDQSSYTGLSGLYGSAVSIADFNADRQLDILLYDANAATLFVALWSGDDQMFVVENDKGIQLGNVQLAAVDVADWNNDGILDIIWIGTDNIGRILYGKGSNQFENGPQLANLTADVLVMDANADLIPDLFIPQKRAFYINSPPGNFTWTEWSVENVSCQVSETSSAAFVDLNGDCLADLCFLSSCGLEVWLNRAANGKFFYEQSFQERRIIIQDDVLKNIFEAKSVLSFLDVNKDGTIDIVASDPKTNHLNMWLNIQKSRKFGDLCSPDDEWIMQRHESDTIAPVKESSIDKALRVPRRIFWGDINLDGFPDLLYVDESTNAVVLLENIGNWDILNSSHFERVKQGEKIEQLSAGTVAAAVVDIRGGIDILLSQQRGTRLLSVSSRYPAEFLKVVGLSGLSYFSFPHSYTPLAGNTFKISYDGVRGRIHQICSQCPQSANLPLQCCECFFGLKDMANYIAEVSMGTGRHTQRWENLMPNTVAVVWTVADDAWWMEIFTPKRAGQMLGVVIVLASLSVGLGIWVLVLLWQERRQDKREQYRRVNSSGLGTF</sequence>
<evidence type="ECO:0000256" key="3">
    <source>
        <dbReference type="ARBA" id="ARBA00022692"/>
    </source>
</evidence>